<proteinExistence type="inferred from homology"/>
<dbReference type="AlphaFoldDB" id="A0A158DUG1"/>
<protein>
    <recommendedName>
        <fullName evidence="4">DUF1917 domain-containing protein</fullName>
    </recommendedName>
</protein>
<keyword evidence="3" id="KW-1185">Reference proteome</keyword>
<dbReference type="PANTHER" id="PTHR31977">
    <property type="entry name" value="UPF0696 PROTEIN C11ORF68"/>
    <property type="match status" value="1"/>
</dbReference>
<evidence type="ECO:0000313" key="3">
    <source>
        <dbReference type="Proteomes" id="UP000054870"/>
    </source>
</evidence>
<dbReference type="Pfam" id="PF08939">
    <property type="entry name" value="Bles03"/>
    <property type="match status" value="1"/>
</dbReference>
<dbReference type="PANTHER" id="PTHR31977:SF1">
    <property type="entry name" value="UPF0696 PROTEIN C11ORF68"/>
    <property type="match status" value="1"/>
</dbReference>
<organism evidence="2 3">
    <name type="scientific">Caballeronia catudaia</name>
    <dbReference type="NCBI Taxonomy" id="1777136"/>
    <lineage>
        <taxon>Bacteria</taxon>
        <taxon>Pseudomonadati</taxon>
        <taxon>Pseudomonadota</taxon>
        <taxon>Betaproteobacteria</taxon>
        <taxon>Burkholderiales</taxon>
        <taxon>Burkholderiaceae</taxon>
        <taxon>Caballeronia</taxon>
    </lineage>
</organism>
<sequence length="136" mass="15755">MLERLLRKSEKPSEDFSRNWHFKMSPLCKSFVSGDMTGKWCIFVPRDNVDAAWDKIKDTLERNQLLCAKVSTVLPSMAHGNIHVICVYTDNWANAQDLAHVRHVLRTLGFTEELGYKRDVDTRSGRIGPGEWYLRM</sequence>
<reference evidence="2" key="1">
    <citation type="submission" date="2016-01" db="EMBL/GenBank/DDBJ databases">
        <authorList>
            <person name="Peeters C."/>
        </authorList>
    </citation>
    <scope>NUCLEOTIDE SEQUENCE [LARGE SCALE GENOMIC DNA]</scope>
    <source>
        <strain evidence="2">LMG 29318</strain>
    </source>
</reference>
<comment type="similarity">
    <text evidence="1">Belongs to the UPF0696 family.</text>
</comment>
<accession>A0A158DUG1</accession>
<evidence type="ECO:0008006" key="4">
    <source>
        <dbReference type="Google" id="ProtNLM"/>
    </source>
</evidence>
<dbReference type="EMBL" id="FCOF02000122">
    <property type="protein sequence ID" value="SAK98218.1"/>
    <property type="molecule type" value="Genomic_DNA"/>
</dbReference>
<dbReference type="SUPFAM" id="SSF55418">
    <property type="entry name" value="eIF4e-like"/>
    <property type="match status" value="1"/>
</dbReference>
<dbReference type="InterPro" id="IPR023398">
    <property type="entry name" value="TIF_eIF4e-like"/>
</dbReference>
<dbReference type="InterPro" id="IPR015034">
    <property type="entry name" value="Bles03"/>
</dbReference>
<gene>
    <name evidence="2" type="ORF">AWB75_07181</name>
</gene>
<comment type="caution">
    <text evidence="2">The sequence shown here is derived from an EMBL/GenBank/DDBJ whole genome shotgun (WGS) entry which is preliminary data.</text>
</comment>
<evidence type="ECO:0000256" key="1">
    <source>
        <dbReference type="ARBA" id="ARBA00010568"/>
    </source>
</evidence>
<dbReference type="Gene3D" id="3.30.760.10">
    <property type="entry name" value="RNA Cap, Translation Initiation Factor Eif4e"/>
    <property type="match status" value="1"/>
</dbReference>
<evidence type="ECO:0000313" key="2">
    <source>
        <dbReference type="EMBL" id="SAK98218.1"/>
    </source>
</evidence>
<name>A0A158DUG1_9BURK</name>
<dbReference type="Proteomes" id="UP000054870">
    <property type="component" value="Unassembled WGS sequence"/>
</dbReference>